<reference evidence="8 9" key="1">
    <citation type="submission" date="2019-04" db="EMBL/GenBank/DDBJ databases">
        <authorList>
            <person name="Alioto T."/>
            <person name="Alioto T."/>
        </authorList>
    </citation>
    <scope>NUCLEOTIDE SEQUENCE [LARGE SCALE GENOMIC DNA]</scope>
</reference>
<proteinExistence type="predicted"/>
<evidence type="ECO:0000256" key="4">
    <source>
        <dbReference type="ARBA" id="ARBA00022989"/>
    </source>
</evidence>
<dbReference type="Gene3D" id="2.60.40.3510">
    <property type="match status" value="1"/>
</dbReference>
<dbReference type="GO" id="GO:0007219">
    <property type="term" value="P:Notch signaling pathway"/>
    <property type="evidence" value="ECO:0007669"/>
    <property type="project" value="InterPro"/>
</dbReference>
<dbReference type="EMBL" id="CABDUW010000063">
    <property type="protein sequence ID" value="VTJ56260.1"/>
    <property type="molecule type" value="Genomic_DNA"/>
</dbReference>
<organism evidence="8 9">
    <name type="scientific">Marmota monax</name>
    <name type="common">Woodchuck</name>
    <dbReference type="NCBI Taxonomy" id="9995"/>
    <lineage>
        <taxon>Eukaryota</taxon>
        <taxon>Metazoa</taxon>
        <taxon>Chordata</taxon>
        <taxon>Craniata</taxon>
        <taxon>Vertebrata</taxon>
        <taxon>Euteleostomi</taxon>
        <taxon>Mammalia</taxon>
        <taxon>Eutheria</taxon>
        <taxon>Euarchontoglires</taxon>
        <taxon>Glires</taxon>
        <taxon>Rodentia</taxon>
        <taxon>Sciuromorpha</taxon>
        <taxon>Sciuridae</taxon>
        <taxon>Xerinae</taxon>
        <taxon>Marmotini</taxon>
        <taxon>Marmota</taxon>
    </lineage>
</organism>
<name>A0A5E4AH10_MARMO</name>
<evidence type="ECO:0000313" key="8">
    <source>
        <dbReference type="EMBL" id="VTJ56260.1"/>
    </source>
</evidence>
<dbReference type="Proteomes" id="UP000662637">
    <property type="component" value="Unassembled WGS sequence"/>
</dbReference>
<evidence type="ECO:0000256" key="5">
    <source>
        <dbReference type="SAM" id="MobiDB-lite"/>
    </source>
</evidence>
<dbReference type="Proteomes" id="UP000335636">
    <property type="component" value="Unassembled WGS sequence"/>
</dbReference>
<evidence type="ECO:0000256" key="1">
    <source>
        <dbReference type="ARBA" id="ARBA00022536"/>
    </source>
</evidence>
<feature type="region of interest" description="Disordered" evidence="5">
    <location>
        <begin position="29"/>
        <end position="51"/>
    </location>
</feature>
<gene>
    <name evidence="7" type="ORF">GHT09_019521</name>
    <name evidence="8" type="ORF">MONAX_5E019170</name>
</gene>
<keyword evidence="1" id="KW-0245">EGF-like domain</keyword>
<dbReference type="EMBL" id="WJEC01007674">
    <property type="protein sequence ID" value="KAF7469181.1"/>
    <property type="molecule type" value="Genomic_DNA"/>
</dbReference>
<evidence type="ECO:0000256" key="3">
    <source>
        <dbReference type="ARBA" id="ARBA00022737"/>
    </source>
</evidence>
<evidence type="ECO:0000259" key="6">
    <source>
        <dbReference type="Pfam" id="PF07657"/>
    </source>
</evidence>
<reference evidence="7" key="2">
    <citation type="submission" date="2020-08" db="EMBL/GenBank/DDBJ databases">
        <authorList>
            <person name="Shumante A."/>
            <person name="Zimin A.V."/>
            <person name="Puiu D."/>
            <person name="Salzberg S.L."/>
        </authorList>
    </citation>
    <scope>NUCLEOTIDE SEQUENCE</scope>
    <source>
        <strain evidence="7">WC2-LM</strain>
        <tissue evidence="7">Liver</tissue>
    </source>
</reference>
<feature type="domain" description="Notch ligand N-terminal" evidence="6">
    <location>
        <begin position="160"/>
        <end position="272"/>
    </location>
</feature>
<keyword evidence="3" id="KW-0677">Repeat</keyword>
<feature type="compositionally biased region" description="Low complexity" evidence="5">
    <location>
        <begin position="71"/>
        <end position="82"/>
    </location>
</feature>
<evidence type="ECO:0000313" key="9">
    <source>
        <dbReference type="Proteomes" id="UP000335636"/>
    </source>
</evidence>
<keyword evidence="2" id="KW-0812">Transmembrane</keyword>
<keyword evidence="9" id="KW-1185">Reference proteome</keyword>
<sequence length="298" mass="31361">MRGEACAQPTISKRHTILKSFTLLFAHSDSAPDSPTHPDHTQNHAHKHTASPRASHIAILKLLALCAPSPAASSPGSPEPGGCLKGRGRPLRYKAPGTSSCDSRDPGKAMVSLRMSRVLSVILALFCLPQGTRDDRCLIPRGPLTQCPFPPFPPQAQPAGVFELQIHSFGPGPGPGTPRSPCSARGSCRLFFRVCLKPGVSDEAAEAPCALGAALSARGPVYTEQPGAPATDVPLPEGLLRVPFRDAWPVSPHPGLLPGTFSLIIETWREELGQQVGGECVCPWGCGGGMDVGSRIVT</sequence>
<dbReference type="Pfam" id="PF07657">
    <property type="entry name" value="MNNL"/>
    <property type="match status" value="1"/>
</dbReference>
<evidence type="ECO:0000313" key="7">
    <source>
        <dbReference type="EMBL" id="KAF7469181.1"/>
    </source>
</evidence>
<dbReference type="AlphaFoldDB" id="A0A5E4AH10"/>
<dbReference type="FunFam" id="2.60.40.3510:FF:000005">
    <property type="entry name" value="Delta-like 3 (Drosophila), isoform CRA_b"/>
    <property type="match status" value="1"/>
</dbReference>
<keyword evidence="4" id="KW-0472">Membrane</keyword>
<dbReference type="GO" id="GO:0016020">
    <property type="term" value="C:membrane"/>
    <property type="evidence" value="ECO:0007669"/>
    <property type="project" value="UniProtKB-SubCell"/>
</dbReference>
<accession>A0A5E4AH10</accession>
<dbReference type="InterPro" id="IPR011651">
    <property type="entry name" value="Notch_ligand_N"/>
</dbReference>
<evidence type="ECO:0000256" key="2">
    <source>
        <dbReference type="ARBA" id="ARBA00022692"/>
    </source>
</evidence>
<feature type="region of interest" description="Disordered" evidence="5">
    <location>
        <begin position="71"/>
        <end position="107"/>
    </location>
</feature>
<keyword evidence="4" id="KW-1133">Transmembrane helix</keyword>
<protein>
    <recommendedName>
        <fullName evidence="6">Notch ligand N-terminal domain-containing protein</fullName>
    </recommendedName>
</protein>